<proteinExistence type="predicted"/>
<evidence type="ECO:0000313" key="2">
    <source>
        <dbReference type="Proteomes" id="UP000182466"/>
    </source>
</evidence>
<reference evidence="1 2" key="1">
    <citation type="submission" date="2016-10" db="EMBL/GenBank/DDBJ databases">
        <authorList>
            <person name="de Groot N.N."/>
        </authorList>
    </citation>
    <scope>NUCLEOTIDE SEQUENCE [LARGE SCALE GENOMIC DNA]</scope>
    <source>
        <strain evidence="1 2">CGMCC 1.10959</strain>
    </source>
</reference>
<evidence type="ECO:0000313" key="1">
    <source>
        <dbReference type="EMBL" id="SFT62923.1"/>
    </source>
</evidence>
<evidence type="ECO:0008006" key="3">
    <source>
        <dbReference type="Google" id="ProtNLM"/>
    </source>
</evidence>
<name>A0A1I6ZJR4_9RHOB</name>
<organism evidence="1 2">
    <name type="scientific">Sedimentitalea nanhaiensis</name>
    <dbReference type="NCBI Taxonomy" id="999627"/>
    <lineage>
        <taxon>Bacteria</taxon>
        <taxon>Pseudomonadati</taxon>
        <taxon>Pseudomonadota</taxon>
        <taxon>Alphaproteobacteria</taxon>
        <taxon>Rhodobacterales</taxon>
        <taxon>Paracoccaceae</taxon>
        <taxon>Sedimentitalea</taxon>
    </lineage>
</organism>
<dbReference type="InterPro" id="IPR006597">
    <property type="entry name" value="Sel1-like"/>
</dbReference>
<gene>
    <name evidence="1" type="ORF">SAMN05216236_104155</name>
</gene>
<dbReference type="EMBL" id="FPAW01000004">
    <property type="protein sequence ID" value="SFT62923.1"/>
    <property type="molecule type" value="Genomic_DNA"/>
</dbReference>
<sequence length="121" mass="13055">MRWGMDAACLFHASVYADGKLIPPDYETAEAILSGDCARGSAASCYGYAMLYYEGEMFPKDLPLAVEILERAFALDSADGCWRLGLSLDLGKTGDRTRSAPARCSINPANLALGMDVIRPL</sequence>
<dbReference type="InterPro" id="IPR011990">
    <property type="entry name" value="TPR-like_helical_dom_sf"/>
</dbReference>
<dbReference type="SUPFAM" id="SSF81901">
    <property type="entry name" value="HCP-like"/>
    <property type="match status" value="1"/>
</dbReference>
<protein>
    <recommendedName>
        <fullName evidence="3">Sel1 repeat family protein</fullName>
    </recommendedName>
</protein>
<dbReference type="Proteomes" id="UP000182466">
    <property type="component" value="Unassembled WGS sequence"/>
</dbReference>
<dbReference type="Gene3D" id="1.25.40.10">
    <property type="entry name" value="Tetratricopeptide repeat domain"/>
    <property type="match status" value="1"/>
</dbReference>
<keyword evidence="2" id="KW-1185">Reference proteome</keyword>
<accession>A0A1I6ZJR4</accession>
<dbReference type="STRING" id="999627.SAMN05216236_104155"/>
<dbReference type="SMART" id="SM00671">
    <property type="entry name" value="SEL1"/>
    <property type="match status" value="2"/>
</dbReference>
<dbReference type="AlphaFoldDB" id="A0A1I6ZJR4"/>